<sequence length="330" mass="37918">MSSSSKPSAATPEITKWHSKDGEFRRQVSSFRSLVETNPNAEFPAEAGRYHLYVSYACPWAHRTLIVRKLKGLDSIIGLSVVHYLMGPNGWEFASPNDVPGATLDDVNGSKYIREVYFKAEPEYSARFTVPLLWDKKKQTIVNNESSEIIRMFNSAFDELLAPEYRGITFYPEDLRSQIDELNEWIYDTVNNGVYKSGFATAQGAYEKNCLALFQSLERIEEILSRNEFLLGKRLTEADLRLFTTILRFDPVYHGHFKCNLKQIATGYPNMLRWTREIYQLPGIRETVNMEHIKKHYYMSHTQINPTQVVPLSNGPDLDTPTVKPAARPY</sequence>
<evidence type="ECO:0000313" key="1">
    <source>
        <dbReference type="EMBL" id="KAJ2811801.1"/>
    </source>
</evidence>
<evidence type="ECO:0000313" key="2">
    <source>
        <dbReference type="Proteomes" id="UP001140096"/>
    </source>
</evidence>
<reference evidence="1" key="1">
    <citation type="submission" date="2022-07" db="EMBL/GenBank/DDBJ databases">
        <title>Phylogenomic reconstructions and comparative analyses of Kickxellomycotina fungi.</title>
        <authorList>
            <person name="Reynolds N.K."/>
            <person name="Stajich J.E."/>
            <person name="Barry K."/>
            <person name="Grigoriev I.V."/>
            <person name="Crous P."/>
            <person name="Smith M.E."/>
        </authorList>
    </citation>
    <scope>NUCLEOTIDE SEQUENCE</scope>
    <source>
        <strain evidence="1">CBS 102833</strain>
    </source>
</reference>
<organism evidence="1 2">
    <name type="scientific">Coemansia furcata</name>
    <dbReference type="NCBI Taxonomy" id="417177"/>
    <lineage>
        <taxon>Eukaryota</taxon>
        <taxon>Fungi</taxon>
        <taxon>Fungi incertae sedis</taxon>
        <taxon>Zoopagomycota</taxon>
        <taxon>Kickxellomycotina</taxon>
        <taxon>Kickxellomycetes</taxon>
        <taxon>Kickxellales</taxon>
        <taxon>Kickxellaceae</taxon>
        <taxon>Coemansia</taxon>
    </lineage>
</organism>
<gene>
    <name evidence="1" type="primary">ECM4</name>
    <name evidence="1" type="ORF">H4S07_001828</name>
</gene>
<comment type="caution">
    <text evidence="1">The sequence shown here is derived from an EMBL/GenBank/DDBJ whole genome shotgun (WGS) entry which is preliminary data.</text>
</comment>
<protein>
    <submittedName>
        <fullName evidence="1">S-glutathionyl-(Chloro)hydroquinone reductase</fullName>
        <ecNumber evidence="1">1.8.5.7</ecNumber>
    </submittedName>
</protein>
<accession>A0ACC1LMG6</accession>
<name>A0ACC1LMG6_9FUNG</name>
<proteinExistence type="predicted"/>
<keyword evidence="2" id="KW-1185">Reference proteome</keyword>
<dbReference type="Proteomes" id="UP001140096">
    <property type="component" value="Unassembled WGS sequence"/>
</dbReference>
<keyword evidence="1" id="KW-0560">Oxidoreductase</keyword>
<dbReference type="EC" id="1.8.5.7" evidence="1"/>
<dbReference type="EMBL" id="JANBUP010000357">
    <property type="protein sequence ID" value="KAJ2811801.1"/>
    <property type="molecule type" value="Genomic_DNA"/>
</dbReference>